<sequence>MLPTNNEVAKKYFLEYCFVIPLSGQVVEKTALIYGQIKAEFCISCTSISKSGSSECTRIDPLETVLLFSL</sequence>
<reference evidence="1 2" key="1">
    <citation type="journal article" date="2012" name="Genome Biol.">
        <title>Sequencing three crocodilian genomes to illuminate the evolution of archosaurs and amniotes.</title>
        <authorList>
            <person name="St John J.A."/>
            <person name="Braun E.L."/>
            <person name="Isberg S.R."/>
            <person name="Miles L.G."/>
            <person name="Chong A.Y."/>
            <person name="Gongora J."/>
            <person name="Dalzell P."/>
            <person name="Moran C."/>
            <person name="Bed'hom B."/>
            <person name="Abzhanov A."/>
            <person name="Burgess S.C."/>
            <person name="Cooksey A.M."/>
            <person name="Castoe T.A."/>
            <person name="Crawford N.G."/>
            <person name="Densmore L.D."/>
            <person name="Drew J.C."/>
            <person name="Edwards S.V."/>
            <person name="Faircloth B.C."/>
            <person name="Fujita M.K."/>
            <person name="Greenwold M.J."/>
            <person name="Hoffmann F.G."/>
            <person name="Howard J.M."/>
            <person name="Iguchi T."/>
            <person name="Janes D.E."/>
            <person name="Khan S.Y."/>
            <person name="Kohno S."/>
            <person name="de Koning A.J."/>
            <person name="Lance S.L."/>
            <person name="McCarthy F.M."/>
            <person name="McCormack J.E."/>
            <person name="Merchant M.E."/>
            <person name="Peterson D.G."/>
            <person name="Pollock D.D."/>
            <person name="Pourmand N."/>
            <person name="Raney B.J."/>
            <person name="Roessler K.A."/>
            <person name="Sanford J.R."/>
            <person name="Sawyer R.H."/>
            <person name="Schmidt C.J."/>
            <person name="Triplett E.W."/>
            <person name="Tuberville T.D."/>
            <person name="Venegas-Anaya M."/>
            <person name="Howard J.T."/>
            <person name="Jarvis E.D."/>
            <person name="Guillette L.J.Jr."/>
            <person name="Glenn T.C."/>
            <person name="Green R.E."/>
            <person name="Ray D.A."/>
        </authorList>
    </citation>
    <scope>NUCLEOTIDE SEQUENCE [LARGE SCALE GENOMIC DNA]</scope>
    <source>
        <strain evidence="1">KSC_2009_1</strain>
    </source>
</reference>
<dbReference type="AlphaFoldDB" id="A0A151MVR9"/>
<comment type="caution">
    <text evidence="1">The sequence shown here is derived from an EMBL/GenBank/DDBJ whole genome shotgun (WGS) entry which is preliminary data.</text>
</comment>
<name>A0A151MVR9_ALLMI</name>
<keyword evidence="2" id="KW-1185">Reference proteome</keyword>
<evidence type="ECO:0000313" key="2">
    <source>
        <dbReference type="Proteomes" id="UP000050525"/>
    </source>
</evidence>
<evidence type="ECO:0000313" key="1">
    <source>
        <dbReference type="EMBL" id="KYO28538.1"/>
    </source>
</evidence>
<protein>
    <submittedName>
        <fullName evidence="1">Uncharacterized protein</fullName>
    </submittedName>
</protein>
<dbReference type="EMBL" id="AKHW03004889">
    <property type="protein sequence ID" value="KYO28538.1"/>
    <property type="molecule type" value="Genomic_DNA"/>
</dbReference>
<accession>A0A151MVR9</accession>
<gene>
    <name evidence="1" type="ORF">Y1Q_0005336</name>
</gene>
<proteinExistence type="predicted"/>
<organism evidence="1 2">
    <name type="scientific">Alligator mississippiensis</name>
    <name type="common">American alligator</name>
    <dbReference type="NCBI Taxonomy" id="8496"/>
    <lineage>
        <taxon>Eukaryota</taxon>
        <taxon>Metazoa</taxon>
        <taxon>Chordata</taxon>
        <taxon>Craniata</taxon>
        <taxon>Vertebrata</taxon>
        <taxon>Euteleostomi</taxon>
        <taxon>Archelosauria</taxon>
        <taxon>Archosauria</taxon>
        <taxon>Crocodylia</taxon>
        <taxon>Alligatoridae</taxon>
        <taxon>Alligatorinae</taxon>
        <taxon>Alligator</taxon>
    </lineage>
</organism>
<dbReference type="Proteomes" id="UP000050525">
    <property type="component" value="Unassembled WGS sequence"/>
</dbReference>